<dbReference type="RefSeq" id="WP_216923148.1">
    <property type="nucleotide sequence ID" value="NZ_JAHOPC010000002.1"/>
</dbReference>
<comment type="caution">
    <text evidence="1">The sequence shown here is derived from an EMBL/GenBank/DDBJ whole genome shotgun (WGS) entry which is preliminary data.</text>
</comment>
<accession>A0ABS6I4B9</accession>
<protein>
    <recommendedName>
        <fullName evidence="3">ABM domain-containing protein</fullName>
    </recommendedName>
</protein>
<gene>
    <name evidence="1" type="ORF">KSW38_04445</name>
</gene>
<name>A0ABS6I4B9_9MICC</name>
<evidence type="ECO:0000313" key="1">
    <source>
        <dbReference type="EMBL" id="MBU8865536.1"/>
    </source>
</evidence>
<reference evidence="1 2" key="1">
    <citation type="submission" date="2021-06" db="EMBL/GenBank/DDBJ databases">
        <authorList>
            <person name="Jeong J.W."/>
        </authorList>
    </citation>
    <scope>NUCLEOTIDE SEQUENCE [LARGE SCALE GENOMIC DNA]</scope>
    <source>
        <strain evidence="1 2">MMS21-TAE1-1</strain>
    </source>
</reference>
<keyword evidence="2" id="KW-1185">Reference proteome</keyword>
<proteinExistence type="predicted"/>
<evidence type="ECO:0000313" key="2">
    <source>
        <dbReference type="Proteomes" id="UP000824166"/>
    </source>
</evidence>
<organism evidence="1 2">
    <name type="scientific">Paenarthrobacter aromaticivorans</name>
    <dbReference type="NCBI Taxonomy" id="2849150"/>
    <lineage>
        <taxon>Bacteria</taxon>
        <taxon>Bacillati</taxon>
        <taxon>Actinomycetota</taxon>
        <taxon>Actinomycetes</taxon>
        <taxon>Micrococcales</taxon>
        <taxon>Micrococcaceae</taxon>
        <taxon>Paenarthrobacter</taxon>
    </lineage>
</organism>
<dbReference type="Proteomes" id="UP000824166">
    <property type="component" value="Unassembled WGS sequence"/>
</dbReference>
<sequence>MSVIVNVKVFADTSVFTKSLGERADEFRTFGERGREAGALHHQFAIGDGFVLVNDEWESAGAFEKFFGDPELQAFIGSIGADVNMAPEITVGEAVHSPDKF</sequence>
<evidence type="ECO:0008006" key="3">
    <source>
        <dbReference type="Google" id="ProtNLM"/>
    </source>
</evidence>
<dbReference type="EMBL" id="JAHOPC010000002">
    <property type="protein sequence ID" value="MBU8865536.1"/>
    <property type="molecule type" value="Genomic_DNA"/>
</dbReference>